<reference evidence="1 2" key="1">
    <citation type="submission" date="2014-09" db="EMBL/GenBank/DDBJ databases">
        <title>Draft genome sequence of an obligately methylotrophic methanogen, Methanococcoides methylutens, isolated from marine sediment.</title>
        <authorList>
            <person name="Guan Y."/>
            <person name="Ngugi D.K."/>
            <person name="Blom J."/>
            <person name="Ali S."/>
            <person name="Ferry J.G."/>
            <person name="Stingl U."/>
        </authorList>
    </citation>
    <scope>NUCLEOTIDE SEQUENCE [LARGE SCALE GENOMIC DNA]</scope>
    <source>
        <strain evidence="1 2">DSM 2657</strain>
    </source>
</reference>
<proteinExistence type="predicted"/>
<evidence type="ECO:0000313" key="2">
    <source>
        <dbReference type="Proteomes" id="UP000029859"/>
    </source>
</evidence>
<organism evidence="1 2">
    <name type="scientific">Methanococcoides methylutens</name>
    <dbReference type="NCBI Taxonomy" id="2226"/>
    <lineage>
        <taxon>Archaea</taxon>
        <taxon>Methanobacteriati</taxon>
        <taxon>Methanobacteriota</taxon>
        <taxon>Stenosarchaea group</taxon>
        <taxon>Methanomicrobia</taxon>
        <taxon>Methanosarcinales</taxon>
        <taxon>Methanosarcinaceae</taxon>
        <taxon>Methanococcoides</taxon>
    </lineage>
</organism>
<evidence type="ECO:0000313" key="1">
    <source>
        <dbReference type="EMBL" id="KGK99507.1"/>
    </source>
</evidence>
<dbReference type="EMBL" id="JRHO01000005">
    <property type="protein sequence ID" value="KGK99507.1"/>
    <property type="molecule type" value="Genomic_DNA"/>
</dbReference>
<accession>A0A099T319</accession>
<keyword evidence="2" id="KW-1185">Reference proteome</keyword>
<evidence type="ECO:0008006" key="3">
    <source>
        <dbReference type="Google" id="ProtNLM"/>
    </source>
</evidence>
<dbReference type="InterPro" id="IPR007355">
    <property type="entry name" value="DUF424"/>
</dbReference>
<sequence length="96" mass="10443">MYLKIHKSGNQMIVAVCDKELIGKKLKKGELVIEISEGFYKGEIASEEKIIEAISNATTANIFGSRAVQCAIDAGVIESGCVIYIEGIPHAQLYKL</sequence>
<dbReference type="RefSeq" id="WP_048193241.1">
    <property type="nucleotide sequence ID" value="NZ_CAAGSM010000007.1"/>
</dbReference>
<dbReference type="OrthoDB" id="18015at2157"/>
<dbReference type="Gene3D" id="3.30.1860.10">
    <property type="entry name" value="uncharacterized conserved protein from methanopyrus kandleri domain like"/>
    <property type="match status" value="1"/>
</dbReference>
<name>A0A099T319_METMT</name>
<dbReference type="Pfam" id="PF04242">
    <property type="entry name" value="DUF424"/>
    <property type="match status" value="1"/>
</dbReference>
<protein>
    <recommendedName>
        <fullName evidence="3">DUF424 domain-containing protein</fullName>
    </recommendedName>
</protein>
<gene>
    <name evidence="1" type="ORF">LI82_01780</name>
</gene>
<comment type="caution">
    <text evidence="1">The sequence shown here is derived from an EMBL/GenBank/DDBJ whole genome shotgun (WGS) entry which is preliminary data.</text>
</comment>
<dbReference type="AlphaFoldDB" id="A0A099T319"/>
<dbReference type="Proteomes" id="UP000029859">
    <property type="component" value="Unassembled WGS sequence"/>
</dbReference>